<reference evidence="3" key="4">
    <citation type="journal article" date="2015" name="G3 (Bethesda)">
        <title>Genome sequences of three phytopathogenic species of the Magnaporthaceae family of fungi.</title>
        <authorList>
            <person name="Okagaki L.H."/>
            <person name="Nunes C.C."/>
            <person name="Sailsbery J."/>
            <person name="Clay B."/>
            <person name="Brown D."/>
            <person name="John T."/>
            <person name="Oh Y."/>
            <person name="Young N."/>
            <person name="Fitzgerald M."/>
            <person name="Haas B.J."/>
            <person name="Zeng Q."/>
            <person name="Young S."/>
            <person name="Adiconis X."/>
            <person name="Fan L."/>
            <person name="Levin J.Z."/>
            <person name="Mitchell T.K."/>
            <person name="Okubara P.A."/>
            <person name="Farman M.L."/>
            <person name="Kohn L.M."/>
            <person name="Birren B."/>
            <person name="Ma L.-J."/>
            <person name="Dean R.A."/>
        </authorList>
    </citation>
    <scope>NUCLEOTIDE SEQUENCE</scope>
    <source>
        <strain evidence="3">ATCC 64411 / 73-15</strain>
    </source>
</reference>
<dbReference type="Proteomes" id="UP000011715">
    <property type="component" value="Unassembled WGS sequence"/>
</dbReference>
<dbReference type="EMBL" id="GL876974">
    <property type="protein sequence ID" value="KLU89976.1"/>
    <property type="molecule type" value="Genomic_DNA"/>
</dbReference>
<dbReference type="Gene3D" id="3.30.70.1060">
    <property type="entry name" value="Dimeric alpha+beta barrel"/>
    <property type="match status" value="1"/>
</dbReference>
<proteinExistence type="predicted"/>
<evidence type="ECO:0000313" key="2">
    <source>
        <dbReference type="EMBL" id="KLU89976.1"/>
    </source>
</evidence>
<dbReference type="OMA" id="ESGNWKM"/>
<dbReference type="InterPro" id="IPR011008">
    <property type="entry name" value="Dimeric_a/b-barrel"/>
</dbReference>
<dbReference type="AlphaFoldDB" id="A0A0C4E8N1"/>
<reference evidence="4" key="1">
    <citation type="submission" date="2010-05" db="EMBL/GenBank/DDBJ databases">
        <title>The genome sequence of Magnaporthe poae strain ATCC 64411.</title>
        <authorList>
            <person name="Ma L.-J."/>
            <person name="Dead R."/>
            <person name="Young S."/>
            <person name="Zeng Q."/>
            <person name="Koehrsen M."/>
            <person name="Alvarado L."/>
            <person name="Berlin A."/>
            <person name="Chapman S.B."/>
            <person name="Chen Z."/>
            <person name="Freedman E."/>
            <person name="Gellesch M."/>
            <person name="Goldberg J."/>
            <person name="Griggs A."/>
            <person name="Gujja S."/>
            <person name="Heilman E.R."/>
            <person name="Heiman D."/>
            <person name="Hepburn T."/>
            <person name="Howarth C."/>
            <person name="Jen D."/>
            <person name="Larson L."/>
            <person name="Mehta T."/>
            <person name="Neiman D."/>
            <person name="Pearson M."/>
            <person name="Roberts A."/>
            <person name="Saif S."/>
            <person name="Shea T."/>
            <person name="Shenoy N."/>
            <person name="Sisk P."/>
            <person name="Stolte C."/>
            <person name="Sykes S."/>
            <person name="Walk T."/>
            <person name="White J."/>
            <person name="Yandava C."/>
            <person name="Haas B."/>
            <person name="Nusbaum C."/>
            <person name="Birren B."/>
        </authorList>
    </citation>
    <scope>NUCLEOTIDE SEQUENCE [LARGE SCALE GENOMIC DNA]</scope>
    <source>
        <strain evidence="4">ATCC 64411 / 73-15</strain>
    </source>
</reference>
<sequence length="140" mass="15676">MSLRFQLASLLSRTARLPTARYYSNMSAAAPRKFEWLVIVPDVPGTLAKRMGVRSTHFAELKRFDATGGLKMGGALLDEIPVNDEPSNFKINGSTLVLDATSKEEIMEMLKADIYTKEGVWDLEKVQMWPLKCAIRSPID</sequence>
<dbReference type="EnsemblFungi" id="MAPG_08943T0">
    <property type="protein sequence ID" value="MAPG_08943T0"/>
    <property type="gene ID" value="MAPG_08943"/>
</dbReference>
<reference evidence="2" key="2">
    <citation type="submission" date="2010-05" db="EMBL/GenBank/DDBJ databases">
        <title>The Genome Sequence of Magnaporthe poae strain ATCC 64411.</title>
        <authorList>
            <consortium name="The Broad Institute Genome Sequencing Platform"/>
            <consortium name="Broad Institute Genome Sequencing Center for Infectious Disease"/>
            <person name="Ma L.-J."/>
            <person name="Dead R."/>
            <person name="Young S."/>
            <person name="Zeng Q."/>
            <person name="Koehrsen M."/>
            <person name="Alvarado L."/>
            <person name="Berlin A."/>
            <person name="Chapman S.B."/>
            <person name="Chen Z."/>
            <person name="Freedman E."/>
            <person name="Gellesch M."/>
            <person name="Goldberg J."/>
            <person name="Griggs A."/>
            <person name="Gujja S."/>
            <person name="Heilman E.R."/>
            <person name="Heiman D."/>
            <person name="Hepburn T."/>
            <person name="Howarth C."/>
            <person name="Jen D."/>
            <person name="Larson L."/>
            <person name="Mehta T."/>
            <person name="Neiman D."/>
            <person name="Pearson M."/>
            <person name="Roberts A."/>
            <person name="Saif S."/>
            <person name="Shea T."/>
            <person name="Shenoy N."/>
            <person name="Sisk P."/>
            <person name="Stolte C."/>
            <person name="Sykes S."/>
            <person name="Walk T."/>
            <person name="White J."/>
            <person name="Yandava C."/>
            <person name="Haas B."/>
            <person name="Nusbaum C."/>
            <person name="Birren B."/>
        </authorList>
    </citation>
    <scope>NUCLEOTIDE SEQUENCE</scope>
    <source>
        <strain evidence="2">ATCC 64411</strain>
    </source>
</reference>
<organism evidence="3 4">
    <name type="scientific">Magnaporthiopsis poae (strain ATCC 64411 / 73-15)</name>
    <name type="common">Kentucky bluegrass fungus</name>
    <name type="synonym">Magnaporthe poae</name>
    <dbReference type="NCBI Taxonomy" id="644358"/>
    <lineage>
        <taxon>Eukaryota</taxon>
        <taxon>Fungi</taxon>
        <taxon>Dikarya</taxon>
        <taxon>Ascomycota</taxon>
        <taxon>Pezizomycotina</taxon>
        <taxon>Sordariomycetes</taxon>
        <taxon>Sordariomycetidae</taxon>
        <taxon>Magnaporthales</taxon>
        <taxon>Magnaporthaceae</taxon>
        <taxon>Magnaporthiopsis</taxon>
    </lineage>
</organism>
<dbReference type="VEuPathDB" id="FungiDB:MAPG_08943"/>
<evidence type="ECO:0000259" key="1">
    <source>
        <dbReference type="Pfam" id="PF03795"/>
    </source>
</evidence>
<keyword evidence="4" id="KW-1185">Reference proteome</keyword>
<protein>
    <recommendedName>
        <fullName evidence="1">YCII-related domain-containing protein</fullName>
    </recommendedName>
</protein>
<evidence type="ECO:0000313" key="3">
    <source>
        <dbReference type="EnsemblFungi" id="MAPG_08943T0"/>
    </source>
</evidence>
<dbReference type="eggNOG" id="ENOG502S8X0">
    <property type="taxonomic scope" value="Eukaryota"/>
</dbReference>
<accession>A0A0C4E8N1</accession>
<feature type="domain" description="YCII-related" evidence="1">
    <location>
        <begin position="36"/>
        <end position="127"/>
    </location>
</feature>
<dbReference type="InterPro" id="IPR005545">
    <property type="entry name" value="YCII"/>
</dbReference>
<dbReference type="OrthoDB" id="5519740at2759"/>
<name>A0A0C4E8N1_MAGP6</name>
<gene>
    <name evidence="2" type="ORF">MAPG_08943</name>
</gene>
<reference evidence="3" key="5">
    <citation type="submission" date="2015-06" db="UniProtKB">
        <authorList>
            <consortium name="EnsemblFungi"/>
        </authorList>
    </citation>
    <scope>IDENTIFICATION</scope>
    <source>
        <strain evidence="3">ATCC 64411</strain>
    </source>
</reference>
<reference evidence="2" key="3">
    <citation type="submission" date="2011-03" db="EMBL/GenBank/DDBJ databases">
        <title>Annotation of Magnaporthe poae ATCC 64411.</title>
        <authorList>
            <person name="Ma L.-J."/>
            <person name="Dead R."/>
            <person name="Young S.K."/>
            <person name="Zeng Q."/>
            <person name="Gargeya S."/>
            <person name="Fitzgerald M."/>
            <person name="Haas B."/>
            <person name="Abouelleil A."/>
            <person name="Alvarado L."/>
            <person name="Arachchi H.M."/>
            <person name="Berlin A."/>
            <person name="Brown A."/>
            <person name="Chapman S.B."/>
            <person name="Chen Z."/>
            <person name="Dunbar C."/>
            <person name="Freedman E."/>
            <person name="Gearin G."/>
            <person name="Gellesch M."/>
            <person name="Goldberg J."/>
            <person name="Griggs A."/>
            <person name="Gujja S."/>
            <person name="Heiman D."/>
            <person name="Howarth C."/>
            <person name="Larson L."/>
            <person name="Lui A."/>
            <person name="MacDonald P.J.P."/>
            <person name="Mehta T."/>
            <person name="Montmayeur A."/>
            <person name="Murphy C."/>
            <person name="Neiman D."/>
            <person name="Pearson M."/>
            <person name="Priest M."/>
            <person name="Roberts A."/>
            <person name="Saif S."/>
            <person name="Shea T."/>
            <person name="Shenoy N."/>
            <person name="Sisk P."/>
            <person name="Stolte C."/>
            <person name="Sykes S."/>
            <person name="Yandava C."/>
            <person name="Wortman J."/>
            <person name="Nusbaum C."/>
            <person name="Birren B."/>
        </authorList>
    </citation>
    <scope>NUCLEOTIDE SEQUENCE</scope>
    <source>
        <strain evidence="2">ATCC 64411</strain>
    </source>
</reference>
<dbReference type="PANTHER" id="PTHR33606:SF3">
    <property type="entry name" value="PROTEIN YCII"/>
    <property type="match status" value="1"/>
</dbReference>
<dbReference type="EMBL" id="ADBL01002182">
    <property type="status" value="NOT_ANNOTATED_CDS"/>
    <property type="molecule type" value="Genomic_DNA"/>
</dbReference>
<evidence type="ECO:0000313" key="4">
    <source>
        <dbReference type="Proteomes" id="UP000011715"/>
    </source>
</evidence>
<dbReference type="InterPro" id="IPR051807">
    <property type="entry name" value="Sec-metab_biosynth-assoc"/>
</dbReference>
<dbReference type="SUPFAM" id="SSF54909">
    <property type="entry name" value="Dimeric alpha+beta barrel"/>
    <property type="match status" value="1"/>
</dbReference>
<dbReference type="Pfam" id="PF03795">
    <property type="entry name" value="YCII"/>
    <property type="match status" value="1"/>
</dbReference>
<dbReference type="PANTHER" id="PTHR33606">
    <property type="entry name" value="PROTEIN YCII"/>
    <property type="match status" value="1"/>
</dbReference>